<dbReference type="SUPFAM" id="SSF52317">
    <property type="entry name" value="Class I glutamine amidotransferase-like"/>
    <property type="match status" value="1"/>
</dbReference>
<dbReference type="GO" id="GO:0000162">
    <property type="term" value="P:L-tryptophan biosynthetic process"/>
    <property type="evidence" value="ECO:0007669"/>
    <property type="project" value="TreeGrafter"/>
</dbReference>
<dbReference type="PANTHER" id="PTHR43418">
    <property type="entry name" value="MULTIFUNCTIONAL TRYPTOPHAN BIOSYNTHESIS PROTEIN-RELATED"/>
    <property type="match status" value="1"/>
</dbReference>
<proteinExistence type="predicted"/>
<dbReference type="PRINTS" id="PR00099">
    <property type="entry name" value="CPSGATASE"/>
</dbReference>
<keyword evidence="1" id="KW-0315">Glutamine amidotransferase</keyword>
<protein>
    <recommendedName>
        <fullName evidence="2">Glutamine amidotransferase domain-containing protein</fullName>
    </recommendedName>
</protein>
<dbReference type="GO" id="GO:0005829">
    <property type="term" value="C:cytosol"/>
    <property type="evidence" value="ECO:0007669"/>
    <property type="project" value="TreeGrafter"/>
</dbReference>
<dbReference type="PRINTS" id="PR00097">
    <property type="entry name" value="ANTSNTHASEII"/>
</dbReference>
<reference evidence="3" key="1">
    <citation type="submission" date="2018-05" db="EMBL/GenBank/DDBJ databases">
        <authorList>
            <person name="Lanie J.A."/>
            <person name="Ng W.-L."/>
            <person name="Kazmierczak K.M."/>
            <person name="Andrzejewski T.M."/>
            <person name="Davidsen T.M."/>
            <person name="Wayne K.J."/>
            <person name="Tettelin H."/>
            <person name="Glass J.I."/>
            <person name="Rusch D."/>
            <person name="Podicherti R."/>
            <person name="Tsui H.-C.T."/>
            <person name="Winkler M.E."/>
        </authorList>
    </citation>
    <scope>NUCLEOTIDE SEQUENCE</scope>
</reference>
<evidence type="ECO:0000259" key="2">
    <source>
        <dbReference type="Pfam" id="PF00117"/>
    </source>
</evidence>
<dbReference type="PRINTS" id="PR00096">
    <property type="entry name" value="GATASE"/>
</dbReference>
<feature type="non-terminal residue" evidence="3">
    <location>
        <position position="76"/>
    </location>
</feature>
<dbReference type="GO" id="GO:0004049">
    <property type="term" value="F:anthranilate synthase activity"/>
    <property type="evidence" value="ECO:0007669"/>
    <property type="project" value="TreeGrafter"/>
</dbReference>
<dbReference type="InterPro" id="IPR029062">
    <property type="entry name" value="Class_I_gatase-like"/>
</dbReference>
<dbReference type="AlphaFoldDB" id="A0A382MBJ9"/>
<feature type="domain" description="Glutamine amidotransferase" evidence="2">
    <location>
        <begin position="8"/>
        <end position="74"/>
    </location>
</feature>
<dbReference type="EMBL" id="UINC01092597">
    <property type="protein sequence ID" value="SVC46314.1"/>
    <property type="molecule type" value="Genomic_DNA"/>
</dbReference>
<dbReference type="InterPro" id="IPR017926">
    <property type="entry name" value="GATASE"/>
</dbReference>
<evidence type="ECO:0000313" key="3">
    <source>
        <dbReference type="EMBL" id="SVC46314.1"/>
    </source>
</evidence>
<organism evidence="3">
    <name type="scientific">marine metagenome</name>
    <dbReference type="NCBI Taxonomy" id="408172"/>
    <lineage>
        <taxon>unclassified sequences</taxon>
        <taxon>metagenomes</taxon>
        <taxon>ecological metagenomes</taxon>
    </lineage>
</organism>
<gene>
    <name evidence="3" type="ORF">METZ01_LOCUS299168</name>
</gene>
<name>A0A382MBJ9_9ZZZZ</name>
<sequence>MKKIEHTNIDVIRNDKIELTTVINYDKIILSPGPSLPKDAGKMPSLIRKYYKTKSILGICLGHQAIGENFGGKLFN</sequence>
<dbReference type="PROSITE" id="PS51273">
    <property type="entry name" value="GATASE_TYPE_1"/>
    <property type="match status" value="1"/>
</dbReference>
<dbReference type="Gene3D" id="3.40.50.880">
    <property type="match status" value="1"/>
</dbReference>
<dbReference type="PANTHER" id="PTHR43418:SF4">
    <property type="entry name" value="MULTIFUNCTIONAL TRYPTOPHAN BIOSYNTHESIS PROTEIN"/>
    <property type="match status" value="1"/>
</dbReference>
<accession>A0A382MBJ9</accession>
<dbReference type="InterPro" id="IPR050472">
    <property type="entry name" value="Anth_synth/Amidotransfase"/>
</dbReference>
<evidence type="ECO:0000256" key="1">
    <source>
        <dbReference type="ARBA" id="ARBA00022962"/>
    </source>
</evidence>
<dbReference type="Pfam" id="PF00117">
    <property type="entry name" value="GATase"/>
    <property type="match status" value="1"/>
</dbReference>